<organism evidence="3 4">
    <name type="scientific">Enorma phocaeensis</name>
    <dbReference type="NCBI Taxonomy" id="1871019"/>
    <lineage>
        <taxon>Bacteria</taxon>
        <taxon>Bacillati</taxon>
        <taxon>Actinomycetota</taxon>
        <taxon>Coriobacteriia</taxon>
        <taxon>Coriobacteriales</taxon>
        <taxon>Coriobacteriaceae</taxon>
        <taxon>Enorma</taxon>
    </lineage>
</organism>
<accession>A0A921IVN5</accession>
<dbReference type="Proteomes" id="UP000753256">
    <property type="component" value="Unassembled WGS sequence"/>
</dbReference>
<feature type="transmembrane region" description="Helical" evidence="2">
    <location>
        <begin position="204"/>
        <end position="226"/>
    </location>
</feature>
<feature type="transmembrane region" description="Helical" evidence="2">
    <location>
        <begin position="157"/>
        <end position="174"/>
    </location>
</feature>
<evidence type="ECO:0000313" key="4">
    <source>
        <dbReference type="Proteomes" id="UP000753256"/>
    </source>
</evidence>
<feature type="transmembrane region" description="Helical" evidence="2">
    <location>
        <begin position="266"/>
        <end position="286"/>
    </location>
</feature>
<dbReference type="InterPro" id="IPR050303">
    <property type="entry name" value="GatZ_KbaZ_carbometab"/>
</dbReference>
<dbReference type="GO" id="GO:0009401">
    <property type="term" value="P:phosphoenolpyruvate-dependent sugar phosphotransferase system"/>
    <property type="evidence" value="ECO:0007669"/>
    <property type="project" value="InterPro"/>
</dbReference>
<feature type="transmembrane region" description="Helical" evidence="2">
    <location>
        <begin position="133"/>
        <end position="151"/>
    </location>
</feature>
<proteinExistence type="predicted"/>
<dbReference type="PROSITE" id="PS51108">
    <property type="entry name" value="PTS_EIID"/>
    <property type="match status" value="1"/>
</dbReference>
<dbReference type="PANTHER" id="PTHR32502">
    <property type="entry name" value="N-ACETYLGALACTOSAMINE PERMEASE II COMPONENT-RELATED"/>
    <property type="match status" value="1"/>
</dbReference>
<reference evidence="3" key="2">
    <citation type="submission" date="2021-09" db="EMBL/GenBank/DDBJ databases">
        <authorList>
            <person name="Gilroy R."/>
        </authorList>
    </citation>
    <scope>NUCLEOTIDE SEQUENCE</scope>
    <source>
        <strain evidence="3">ChiHjej13B12-9602</strain>
    </source>
</reference>
<dbReference type="PANTHER" id="PTHR32502:SF26">
    <property type="entry name" value="PHOSPHOTRANSFERASE SYSTEM SUGAR-SPECIFIC EIID COMPONENT"/>
    <property type="match status" value="1"/>
</dbReference>
<feature type="transmembrane region" description="Helical" evidence="2">
    <location>
        <begin position="238"/>
        <end position="259"/>
    </location>
</feature>
<dbReference type="AlphaFoldDB" id="A0A921IVN5"/>
<dbReference type="Pfam" id="PF03613">
    <property type="entry name" value="EIID-AGA"/>
    <property type="match status" value="1"/>
</dbReference>
<keyword evidence="2" id="KW-1133">Transmembrane helix</keyword>
<feature type="region of interest" description="Disordered" evidence="1">
    <location>
        <begin position="1"/>
        <end position="27"/>
    </location>
</feature>
<dbReference type="OrthoDB" id="3189783at2"/>
<dbReference type="EMBL" id="DYUZ01000035">
    <property type="protein sequence ID" value="HJG38094.1"/>
    <property type="molecule type" value="Genomic_DNA"/>
</dbReference>
<keyword evidence="2" id="KW-0812">Transmembrane</keyword>
<feature type="compositionally biased region" description="Polar residues" evidence="1">
    <location>
        <begin position="1"/>
        <end position="11"/>
    </location>
</feature>
<comment type="caution">
    <text evidence="3">The sequence shown here is derived from an EMBL/GenBank/DDBJ whole genome shotgun (WGS) entry which is preliminary data.</text>
</comment>
<sequence>MSNETLSSQTEPEIKVGPNPDGSFDPVLTDKDLEKCGRRWKMAVMGFNYETQLAPSVIFAEADALRKIYADDEEGYKRSLENAGRYFNVTPPVGGLLLGAALAIEDKQHNQGLEAVNDLKVGLMGSMSGIGDSILWTLVPTVMGSIAAYMAQEGNPVGIFLWLAVGLVIFWWSLNNWKTGYKFGTSLITTLADKIPVFTEAMSVLGLTVVGALIPSVVSITVGLTFTMGDVTLNFQEGILDMIMLGIMPVLATWIVYVLIKRRVNLIAIIVAIIVISMVCSAFGILV</sequence>
<keyword evidence="2" id="KW-0472">Membrane</keyword>
<dbReference type="RefSeq" id="WP_102372795.1">
    <property type="nucleotide sequence ID" value="NZ_CALUIL010000002.1"/>
</dbReference>
<protein>
    <submittedName>
        <fullName evidence="3">PTS system mannose/fructose/sorbose family transporter subunit IID</fullName>
    </submittedName>
</protein>
<evidence type="ECO:0000256" key="1">
    <source>
        <dbReference type="SAM" id="MobiDB-lite"/>
    </source>
</evidence>
<dbReference type="InterPro" id="IPR004704">
    <property type="entry name" value="PTS_IID_man"/>
</dbReference>
<gene>
    <name evidence="3" type="ORF">K8V70_09625</name>
</gene>
<evidence type="ECO:0000256" key="2">
    <source>
        <dbReference type="SAM" id="Phobius"/>
    </source>
</evidence>
<dbReference type="GO" id="GO:0005886">
    <property type="term" value="C:plasma membrane"/>
    <property type="evidence" value="ECO:0007669"/>
    <property type="project" value="TreeGrafter"/>
</dbReference>
<reference evidence="3" key="1">
    <citation type="journal article" date="2021" name="PeerJ">
        <title>Extensive microbial diversity within the chicken gut microbiome revealed by metagenomics and culture.</title>
        <authorList>
            <person name="Gilroy R."/>
            <person name="Ravi A."/>
            <person name="Getino M."/>
            <person name="Pursley I."/>
            <person name="Horton D.L."/>
            <person name="Alikhan N.F."/>
            <person name="Baker D."/>
            <person name="Gharbi K."/>
            <person name="Hall N."/>
            <person name="Watson M."/>
            <person name="Adriaenssens E.M."/>
            <person name="Foster-Nyarko E."/>
            <person name="Jarju S."/>
            <person name="Secka A."/>
            <person name="Antonio M."/>
            <person name="Oren A."/>
            <person name="Chaudhuri R.R."/>
            <person name="La Ragione R."/>
            <person name="Hildebrand F."/>
            <person name="Pallen M.J."/>
        </authorList>
    </citation>
    <scope>NUCLEOTIDE SEQUENCE</scope>
    <source>
        <strain evidence="3">ChiHjej13B12-9602</strain>
    </source>
</reference>
<name>A0A921IVN5_9ACTN</name>
<evidence type="ECO:0000313" key="3">
    <source>
        <dbReference type="EMBL" id="HJG38094.1"/>
    </source>
</evidence>